<accession>A0A098YUV7</accession>
<dbReference type="GO" id="GO:0008107">
    <property type="term" value="F:galactoside 2-alpha-L-fucosyltransferase activity"/>
    <property type="evidence" value="ECO:0007669"/>
    <property type="project" value="InterPro"/>
</dbReference>
<dbReference type="PANTHER" id="PTHR11927">
    <property type="entry name" value="GALACTOSIDE 2-L-FUCOSYLTRANSFERASE"/>
    <property type="match status" value="1"/>
</dbReference>
<reference evidence="3 4" key="1">
    <citation type="submission" date="2014-07" db="EMBL/GenBank/DDBJ databases">
        <authorList>
            <person name="McCorrison J."/>
            <person name="Sanka R."/>
            <person name="Torralba M."/>
            <person name="Gillis M."/>
            <person name="Haft D.H."/>
            <person name="Methe B."/>
            <person name="Sutton G."/>
            <person name="Nelson K.E."/>
        </authorList>
    </citation>
    <scope>NUCLEOTIDE SEQUENCE [LARGE SCALE GENOMIC DNA]</scope>
    <source>
        <strain evidence="3 4">S9-PR14</strain>
    </source>
</reference>
<proteinExistence type="predicted"/>
<name>A0A098YUV7_9BACT</name>
<dbReference type="PANTHER" id="PTHR11927:SF9">
    <property type="entry name" value="L-FUCOSYLTRANSFERASE"/>
    <property type="match status" value="1"/>
</dbReference>
<evidence type="ECO:0000313" key="4">
    <source>
        <dbReference type="Proteomes" id="UP000029723"/>
    </source>
</evidence>
<dbReference type="AlphaFoldDB" id="A0A098YUV7"/>
<dbReference type="Pfam" id="PF01531">
    <property type="entry name" value="Glyco_transf_11"/>
    <property type="match status" value="1"/>
</dbReference>
<dbReference type="GO" id="GO:0016020">
    <property type="term" value="C:membrane"/>
    <property type="evidence" value="ECO:0007669"/>
    <property type="project" value="InterPro"/>
</dbReference>
<dbReference type="EMBL" id="JRPQ01000006">
    <property type="protein sequence ID" value="KGI23132.1"/>
    <property type="molecule type" value="Genomic_DNA"/>
</dbReference>
<comment type="caution">
    <text evidence="3">The sequence shown here is derived from an EMBL/GenBank/DDBJ whole genome shotgun (WGS) entry which is preliminary data.</text>
</comment>
<keyword evidence="1" id="KW-0328">Glycosyltransferase</keyword>
<dbReference type="Proteomes" id="UP000029723">
    <property type="component" value="Unassembled WGS sequence"/>
</dbReference>
<evidence type="ECO:0000256" key="2">
    <source>
        <dbReference type="ARBA" id="ARBA00022679"/>
    </source>
</evidence>
<gene>
    <name evidence="3" type="ORF">HMPREF9304_00605</name>
</gene>
<keyword evidence="2" id="KW-0808">Transferase</keyword>
<protein>
    <recommendedName>
        <fullName evidence="5">Glycosyl transferase family 11</fullName>
    </recommendedName>
</protein>
<dbReference type="GO" id="GO:0005975">
    <property type="term" value="P:carbohydrate metabolic process"/>
    <property type="evidence" value="ECO:0007669"/>
    <property type="project" value="InterPro"/>
</dbReference>
<dbReference type="InterPro" id="IPR002516">
    <property type="entry name" value="Glyco_trans_11"/>
</dbReference>
<dbReference type="Gene3D" id="3.40.50.11350">
    <property type="match status" value="1"/>
</dbReference>
<sequence>MILVKGYGQMCNNILQYAHLYAFGREHGVKVISMRFSYKYRYFAICKKWYHRPMTYLLAKLLIRLRLVDCIMGDNTPEIDRKFAQAPLIACGGWGCRYDELFRKYRSEIAQLFCIKPAIQQKVNNWMQKHPKADINLGVHIRRGDYKTWQGGKYFFGDEVYVRLIQEFQALHPQQKINVFICTNDARLDINKYREACPNVYLSKGSGIEDLQLLSQCDYLMGVKSTFSLWASFYRDIPLYWIMDANKSLENNDFVHFEDVYMSV</sequence>
<dbReference type="OrthoDB" id="639736at2"/>
<evidence type="ECO:0008006" key="5">
    <source>
        <dbReference type="Google" id="ProtNLM"/>
    </source>
</evidence>
<dbReference type="RefSeq" id="WP_036925700.1">
    <property type="nucleotide sequence ID" value="NZ_JRPQ01000006.1"/>
</dbReference>
<evidence type="ECO:0000256" key="1">
    <source>
        <dbReference type="ARBA" id="ARBA00022676"/>
    </source>
</evidence>
<organism evidence="3 4">
    <name type="scientific">Hoylesella timonensis S9-PR14</name>
    <dbReference type="NCBI Taxonomy" id="1401062"/>
    <lineage>
        <taxon>Bacteria</taxon>
        <taxon>Pseudomonadati</taxon>
        <taxon>Bacteroidota</taxon>
        <taxon>Bacteroidia</taxon>
        <taxon>Bacteroidales</taxon>
        <taxon>Prevotellaceae</taxon>
        <taxon>Hoylesella</taxon>
    </lineage>
</organism>
<evidence type="ECO:0000313" key="3">
    <source>
        <dbReference type="EMBL" id="KGI23132.1"/>
    </source>
</evidence>